<dbReference type="PROSITE" id="PS50977">
    <property type="entry name" value="HTH_TETR_2"/>
    <property type="match status" value="1"/>
</dbReference>
<dbReference type="SUPFAM" id="SSF46689">
    <property type="entry name" value="Homeodomain-like"/>
    <property type="match status" value="1"/>
</dbReference>
<gene>
    <name evidence="4" type="ORF">EVJ48_02280</name>
</gene>
<dbReference type="GO" id="GO:0003677">
    <property type="term" value="F:DNA binding"/>
    <property type="evidence" value="ECO:0007669"/>
    <property type="project" value="UniProtKB-UniRule"/>
</dbReference>
<protein>
    <submittedName>
        <fullName evidence="4">TetR/AcrR family transcriptional regulator</fullName>
    </submittedName>
</protein>
<dbReference type="InterPro" id="IPR001647">
    <property type="entry name" value="HTH_TetR"/>
</dbReference>
<comment type="caution">
    <text evidence="4">The sequence shown here is derived from an EMBL/GenBank/DDBJ whole genome shotgun (WGS) entry which is preliminary data.</text>
</comment>
<dbReference type="InterPro" id="IPR009057">
    <property type="entry name" value="Homeodomain-like_sf"/>
</dbReference>
<proteinExistence type="predicted"/>
<dbReference type="InterPro" id="IPR036271">
    <property type="entry name" value="Tet_transcr_reg_TetR-rel_C_sf"/>
</dbReference>
<dbReference type="PANTHER" id="PTHR43479">
    <property type="entry name" value="ACREF/ENVCD OPERON REPRESSOR-RELATED"/>
    <property type="match status" value="1"/>
</dbReference>
<evidence type="ECO:0000313" key="4">
    <source>
        <dbReference type="EMBL" id="RZV40022.1"/>
    </source>
</evidence>
<reference evidence="4 5" key="1">
    <citation type="submission" date="2019-01" db="EMBL/GenBank/DDBJ databases">
        <title>Insights into ecological role of a new deltaproteobacterial order Candidatus Sinidesulfobacterales (Sva0485) by metagenomics and metatranscriptomics.</title>
        <authorList>
            <person name="Tan S."/>
            <person name="Liu J."/>
            <person name="Fang Y."/>
            <person name="Hedlund B."/>
            <person name="Lian Z.-H."/>
            <person name="Huang L.-Y."/>
            <person name="Li J.-T."/>
            <person name="Huang L.-N."/>
            <person name="Li W.-J."/>
            <person name="Jiang H.-C."/>
            <person name="Dong H.-L."/>
            <person name="Shu W.-S."/>
        </authorList>
    </citation>
    <scope>NUCLEOTIDE SEQUENCE [LARGE SCALE GENOMIC DNA]</scope>
    <source>
        <strain evidence="4">AP4</strain>
    </source>
</reference>
<evidence type="ECO:0000256" key="1">
    <source>
        <dbReference type="ARBA" id="ARBA00023125"/>
    </source>
</evidence>
<name>A0A520XFP8_9DELT</name>
<dbReference type="InterPro" id="IPR023772">
    <property type="entry name" value="DNA-bd_HTH_TetR-type_CS"/>
</dbReference>
<dbReference type="EMBL" id="SHMQ01000004">
    <property type="protein sequence ID" value="RZV40022.1"/>
    <property type="molecule type" value="Genomic_DNA"/>
</dbReference>
<dbReference type="Pfam" id="PF00440">
    <property type="entry name" value="TetR_N"/>
    <property type="match status" value="1"/>
</dbReference>
<feature type="domain" description="HTH tetR-type" evidence="3">
    <location>
        <begin position="5"/>
        <end position="65"/>
    </location>
</feature>
<evidence type="ECO:0000256" key="2">
    <source>
        <dbReference type="PROSITE-ProRule" id="PRU00335"/>
    </source>
</evidence>
<evidence type="ECO:0000259" key="3">
    <source>
        <dbReference type="PROSITE" id="PS50977"/>
    </source>
</evidence>
<dbReference type="InterPro" id="IPR050624">
    <property type="entry name" value="HTH-type_Tx_Regulator"/>
</dbReference>
<dbReference type="Gene3D" id="1.10.10.60">
    <property type="entry name" value="Homeodomain-like"/>
    <property type="match status" value="1"/>
</dbReference>
<dbReference type="PANTHER" id="PTHR43479:SF11">
    <property type="entry name" value="ACREF_ENVCD OPERON REPRESSOR-RELATED"/>
    <property type="match status" value="1"/>
</dbReference>
<sequence>MTEIQDKYELILSSSRKLIEEIGFSALTMDKVAQKAGIAKGTVYLYFKDKDDLLEKVLSSGFEKMFERIKTRVGNESGAFNKLKSLINENIKHIYENRYFFKTIFLDEVNVVFLKKKSKESYNLRRKRYTEYIAGIIKSGMESEEFRKDLNYSKSAYMLVSLIKTGAIYNFLNGMFDLTSEMIEKDTEEILNLFMRGISVK</sequence>
<feature type="DNA-binding region" description="H-T-H motif" evidence="2">
    <location>
        <begin position="28"/>
        <end position="47"/>
    </location>
</feature>
<dbReference type="SUPFAM" id="SSF48498">
    <property type="entry name" value="Tetracyclin repressor-like, C-terminal domain"/>
    <property type="match status" value="1"/>
</dbReference>
<dbReference type="AlphaFoldDB" id="A0A520XFP8"/>
<keyword evidence="1 2" id="KW-0238">DNA-binding</keyword>
<dbReference type="PRINTS" id="PR00455">
    <property type="entry name" value="HTHTETR"/>
</dbReference>
<dbReference type="PROSITE" id="PS01081">
    <property type="entry name" value="HTH_TETR_1"/>
    <property type="match status" value="1"/>
</dbReference>
<organism evidence="4 5">
    <name type="scientific">Candidatus Acidulodesulfobacterium acidiphilum</name>
    <dbReference type="NCBI Taxonomy" id="2597224"/>
    <lineage>
        <taxon>Bacteria</taxon>
        <taxon>Deltaproteobacteria</taxon>
        <taxon>Candidatus Acidulodesulfobacterales</taxon>
        <taxon>Candidatus Acidulodesulfobacterium</taxon>
    </lineage>
</organism>
<dbReference type="Gene3D" id="1.10.357.10">
    <property type="entry name" value="Tetracycline Repressor, domain 2"/>
    <property type="match status" value="1"/>
</dbReference>
<dbReference type="Proteomes" id="UP000322454">
    <property type="component" value="Unassembled WGS sequence"/>
</dbReference>
<accession>A0A520XFP8</accession>
<evidence type="ECO:0000313" key="5">
    <source>
        <dbReference type="Proteomes" id="UP000322454"/>
    </source>
</evidence>